<organism evidence="1 2">
    <name type="scientific">Pontibacter ruber</name>
    <dbReference type="NCBI Taxonomy" id="1343895"/>
    <lineage>
        <taxon>Bacteria</taxon>
        <taxon>Pseudomonadati</taxon>
        <taxon>Bacteroidota</taxon>
        <taxon>Cytophagia</taxon>
        <taxon>Cytophagales</taxon>
        <taxon>Hymenobacteraceae</taxon>
        <taxon>Pontibacter</taxon>
    </lineage>
</organism>
<dbReference type="Pfam" id="PF08889">
    <property type="entry name" value="WbqC"/>
    <property type="match status" value="1"/>
</dbReference>
<gene>
    <name evidence="1" type="ORF">ACFSKP_01570</name>
</gene>
<protein>
    <submittedName>
        <fullName evidence="1">WbqC family protein</fullName>
    </submittedName>
</protein>
<evidence type="ECO:0000313" key="2">
    <source>
        <dbReference type="Proteomes" id="UP001597374"/>
    </source>
</evidence>
<proteinExistence type="predicted"/>
<comment type="caution">
    <text evidence="1">The sequence shown here is derived from an EMBL/GenBank/DDBJ whole genome shotgun (WGS) entry which is preliminary data.</text>
</comment>
<sequence>MRSIGIMQPYLFPYLGYFQLINLVNKFIIYDDVTFIKQGWINRNNILVNNQPFLFTVPLENASSFCLIRDTKLNNKFYFIWSEKFIKTLIQNYRKAPYFTNSIELVSEVLNKGAGTVSELALNSLTAVMDYLDIRTEIVPSSVVYQNSHLKGQTRVLDICNKEQAHHYINPLGGQELYSKEVFQNDGILLDFINPTVVPYTQFDKDNFVSRLSVIDVLMFNDPASIREMLNKYELV</sequence>
<evidence type="ECO:0000313" key="1">
    <source>
        <dbReference type="EMBL" id="MFD2244921.1"/>
    </source>
</evidence>
<reference evidence="2" key="1">
    <citation type="journal article" date="2019" name="Int. J. Syst. Evol. Microbiol.">
        <title>The Global Catalogue of Microorganisms (GCM) 10K type strain sequencing project: providing services to taxonomists for standard genome sequencing and annotation.</title>
        <authorList>
            <consortium name="The Broad Institute Genomics Platform"/>
            <consortium name="The Broad Institute Genome Sequencing Center for Infectious Disease"/>
            <person name="Wu L."/>
            <person name="Ma J."/>
        </authorList>
    </citation>
    <scope>NUCLEOTIDE SEQUENCE [LARGE SCALE GENOMIC DNA]</scope>
    <source>
        <strain evidence="2">CGMCC 4.1782</strain>
    </source>
</reference>
<dbReference type="Proteomes" id="UP001597374">
    <property type="component" value="Unassembled WGS sequence"/>
</dbReference>
<name>A0ABW5CRA2_9BACT</name>
<keyword evidence="2" id="KW-1185">Reference proteome</keyword>
<dbReference type="RefSeq" id="WP_250429705.1">
    <property type="nucleotide sequence ID" value="NZ_JALPRR010000002.1"/>
</dbReference>
<dbReference type="EMBL" id="JBHUIM010000001">
    <property type="protein sequence ID" value="MFD2244921.1"/>
    <property type="molecule type" value="Genomic_DNA"/>
</dbReference>
<accession>A0ABW5CRA2</accession>
<dbReference type="InterPro" id="IPR014985">
    <property type="entry name" value="WbqC"/>
</dbReference>